<reference evidence="2" key="1">
    <citation type="submission" date="2015-01" db="EMBL/GenBank/DDBJ databases">
        <authorList>
            <person name="MANFREDI Pablo"/>
        </authorList>
    </citation>
    <scope>NUCLEOTIDE SEQUENCE [LARGE SCALE GENOMIC DNA]</scope>
    <source>
        <strain evidence="2">Ccyn2B</strain>
    </source>
</reference>
<name>A0A0B7H287_9FLAO</name>
<dbReference type="STRING" id="28189.CCYN74_320008"/>
<proteinExistence type="predicted"/>
<dbReference type="EMBL" id="CDOD01000003">
    <property type="protein sequence ID" value="CEN32654.1"/>
    <property type="molecule type" value="Genomic_DNA"/>
</dbReference>
<protein>
    <submittedName>
        <fullName evidence="1">Uncharacterized protein</fullName>
    </submittedName>
</protein>
<accession>A0A0B7H287</accession>
<organism evidence="1 2">
    <name type="scientific">Capnocytophaga cynodegmi</name>
    <dbReference type="NCBI Taxonomy" id="28189"/>
    <lineage>
        <taxon>Bacteria</taxon>
        <taxon>Pseudomonadati</taxon>
        <taxon>Bacteroidota</taxon>
        <taxon>Flavobacteriia</taxon>
        <taxon>Flavobacteriales</taxon>
        <taxon>Flavobacteriaceae</taxon>
        <taxon>Capnocytophaga</taxon>
    </lineage>
</organism>
<dbReference type="Proteomes" id="UP000038055">
    <property type="component" value="Unassembled WGS sequence"/>
</dbReference>
<keyword evidence="2" id="KW-1185">Reference proteome</keyword>
<dbReference type="AlphaFoldDB" id="A0A0B7H287"/>
<gene>
    <name evidence="1" type="ORF">CCYN2B_110173</name>
</gene>
<dbReference type="RefSeq" id="WP_041989972.1">
    <property type="nucleotide sequence ID" value="NZ_CDOD01000003.1"/>
</dbReference>
<dbReference type="eggNOG" id="ENOG502ZB0M">
    <property type="taxonomic scope" value="Bacteria"/>
</dbReference>
<evidence type="ECO:0000313" key="2">
    <source>
        <dbReference type="Proteomes" id="UP000038055"/>
    </source>
</evidence>
<sequence>MHKVIFYSLTASILFCETIFSQGCSDAGFCTINNVKPVNFWELNEPIKNQIKTGFFFGTGDNNINVWGNYLEYNRQISDAISFDTRVTSIAQSGNRIHSLGLSDILLSGNYKVNKKLSFTLGTKIPLSDGNKKQEGLSLPMDYQSSLGTLDAIMALSYQINKLHFVFAWQQPILQNKNEFLAENQTNEILKKFQSTQNYQRGGDILLRASYPVTITDKISLTPSILPIYHLTNDQFTDISGNKQHIKGSKGLTVNGNIYLDYQINTKNSLQLNAGMPFIARKSRPDGLTRHFIINLEYRVRF</sequence>
<evidence type="ECO:0000313" key="1">
    <source>
        <dbReference type="EMBL" id="CEN32654.1"/>
    </source>
</evidence>